<dbReference type="Proteomes" id="UP000189513">
    <property type="component" value="Unassembled WGS sequence"/>
</dbReference>
<evidence type="ECO:0000256" key="1">
    <source>
        <dbReference type="SAM" id="MobiDB-lite"/>
    </source>
</evidence>
<feature type="compositionally biased region" description="Polar residues" evidence="1">
    <location>
        <begin position="74"/>
        <end position="99"/>
    </location>
</feature>
<feature type="compositionally biased region" description="Low complexity" evidence="1">
    <location>
        <begin position="127"/>
        <end position="158"/>
    </location>
</feature>
<dbReference type="PANTHER" id="PTHR47349">
    <property type="entry name" value="CHROMOSOME 8, WHOLE GENOME SHOTGUN SEQUENCE"/>
    <property type="match status" value="1"/>
</dbReference>
<dbReference type="AlphaFoldDB" id="A0A061APA6"/>
<sequence length="725" mass="80863">MVSSKKPSPPPSHASQNTARTVRKQPSRILGTPSQQDSSRHTNDQPLASGEDPTTNNQDNEKFGPAEAPELGNSKESAAQNETESQSTHQVLQLGQLNASPRRESSWSIWGRKTPLNVPSPSPSPSPATESKPPQPDSTAASIKSAKSVKSSKSGKSQESQEKPASFKDTPAQELSPEAPSNNDQSSIKSKDSTDAKDRTGSWLSWRKPSLVSLKKSVDEDALKTTDQLKSVASDAPSTSHDSSQVTDESQIPKERTASWSLWKNSTSTPQKERPSLSNILLSGNGEAILFEPTTHSEAETQKKPSLKKPETPNRVLPEFEKSLPYYSTASSIINNINRLRYTLGFDVEDPKHLYRTQTPSSTIKKVLIIGVHGFFPTRMIRPLIGEPTGTSIKFANEAEKAVWRWAKKEKLDISVQKLALEKEGKIFERVEFFYEVMKKWKKDVDSADYIYFAAHSQGCPVSILLLSRLIEDAVFSLQGKRISLLCMAGVNNGPFYGVDQKLIVRAYSSIENDSLMELFQFQNFESVHSRELLQALRTVIAHNVKITFVGSINDQLVPLYSSTCLHVRHPNIFRATYIDGSSKTPEFVSRAVSIANHLHNIGLSDHGVIKEISNSLGGPLTGGGHSRIYNDPQVYDLALEFSLYTSDLKYQIPLHFKPYAIDQLGTNPFHLPWCMRGLLFEARAHFKDANEEIQLLFEEFEIWKPETKQLKDMKYRLNGIKSKL</sequence>
<dbReference type="Pfam" id="PF26147">
    <property type="entry name" value="AB_HYDROLASE_YMC0-YMC35"/>
    <property type="match status" value="1"/>
</dbReference>
<feature type="region of interest" description="Disordered" evidence="1">
    <location>
        <begin position="293"/>
        <end position="315"/>
    </location>
</feature>
<evidence type="ECO:0000259" key="2">
    <source>
        <dbReference type="Pfam" id="PF26147"/>
    </source>
</evidence>
<feature type="compositionally biased region" description="Polar residues" evidence="1">
    <location>
        <begin position="179"/>
        <end position="188"/>
    </location>
</feature>
<keyword evidence="5" id="KW-1185">Reference proteome</keyword>
<feature type="region of interest" description="Disordered" evidence="1">
    <location>
        <begin position="1"/>
        <end position="278"/>
    </location>
</feature>
<evidence type="ECO:0000313" key="3">
    <source>
        <dbReference type="EMBL" id="CDR39440.1"/>
    </source>
</evidence>
<name>A0A061APA6_CYBFA</name>
<reference evidence="5" key="2">
    <citation type="journal article" date="2017" name="Genome Announc.">
        <title>Genome sequences of Cyberlindnera fabianii 65, Pichia kudriavzevii 129, and Saccharomyces cerevisiae 131 isolated from fermented masau fruits in Zimbabwe.</title>
        <authorList>
            <person name="van Rijswijck I.M.H."/>
            <person name="Derks M.F.L."/>
            <person name="Abee T."/>
            <person name="de Ridder D."/>
            <person name="Smid E.J."/>
        </authorList>
    </citation>
    <scope>NUCLEOTIDE SEQUENCE [LARGE SCALE GENOMIC DNA]</scope>
    <source>
        <strain evidence="5">65</strain>
    </source>
</reference>
<dbReference type="OMA" id="YFENTHE"/>
<proteinExistence type="predicted"/>
<dbReference type="OrthoDB" id="5598028at2759"/>
<evidence type="ECO:0000313" key="5">
    <source>
        <dbReference type="Proteomes" id="UP000189513"/>
    </source>
</evidence>
<feature type="domain" description="YMC020W-like alpha/beta hydrolase" evidence="2">
    <location>
        <begin position="317"/>
        <end position="682"/>
    </location>
</feature>
<protein>
    <submittedName>
        <fullName evidence="3">CYFA0S03e03378g1_1</fullName>
    </submittedName>
</protein>
<feature type="compositionally biased region" description="Basic and acidic residues" evidence="1">
    <location>
        <begin position="295"/>
        <end position="315"/>
    </location>
</feature>
<organism evidence="3">
    <name type="scientific">Cyberlindnera fabianii</name>
    <name type="common">Yeast</name>
    <name type="synonym">Hansenula fabianii</name>
    <dbReference type="NCBI Taxonomy" id="36022"/>
    <lineage>
        <taxon>Eukaryota</taxon>
        <taxon>Fungi</taxon>
        <taxon>Dikarya</taxon>
        <taxon>Ascomycota</taxon>
        <taxon>Saccharomycotina</taxon>
        <taxon>Saccharomycetes</taxon>
        <taxon>Phaffomycetales</taxon>
        <taxon>Phaffomycetaceae</taxon>
        <taxon>Cyberlindnera</taxon>
    </lineage>
</organism>
<gene>
    <name evidence="4" type="ORF">BON22_4464</name>
    <name evidence="3" type="ORF">CYFA0S_03e03378g</name>
</gene>
<dbReference type="InterPro" id="IPR029058">
    <property type="entry name" value="AB_hydrolase_fold"/>
</dbReference>
<feature type="compositionally biased region" description="Polar residues" evidence="1">
    <location>
        <begin position="225"/>
        <end position="250"/>
    </location>
</feature>
<accession>A0A061APA6</accession>
<evidence type="ECO:0000313" key="4">
    <source>
        <dbReference type="EMBL" id="ONH65548.1"/>
    </source>
</evidence>
<dbReference type="PANTHER" id="PTHR47349:SF1">
    <property type="entry name" value="AER328WP"/>
    <property type="match status" value="1"/>
</dbReference>
<reference evidence="4" key="3">
    <citation type="submission" date="2017-01" db="EMBL/GenBank/DDBJ databases">
        <authorList>
            <person name="Mah S.A."/>
            <person name="Swanson W.J."/>
            <person name="Moy G.W."/>
            <person name="Vacquier V.D."/>
        </authorList>
    </citation>
    <scope>NUCLEOTIDE SEQUENCE [LARGE SCALE GENOMIC DNA]</scope>
    <source>
        <strain evidence="4">65</strain>
    </source>
</reference>
<feature type="compositionally biased region" description="Polar residues" evidence="1">
    <location>
        <begin position="258"/>
        <end position="278"/>
    </location>
</feature>
<dbReference type="EMBL" id="LK052888">
    <property type="protein sequence ID" value="CDR39440.1"/>
    <property type="molecule type" value="Genomic_DNA"/>
</dbReference>
<dbReference type="EMBL" id="MPUK01000010">
    <property type="protein sequence ID" value="ONH65548.1"/>
    <property type="molecule type" value="Genomic_DNA"/>
</dbReference>
<dbReference type="InterPro" id="IPR058934">
    <property type="entry name" value="YMC020W-like"/>
</dbReference>
<dbReference type="VEuPathDB" id="FungiDB:BON22_4464"/>
<reference evidence="3" key="1">
    <citation type="journal article" date="2014" name="Genome Announc.">
        <title>Genome sequence of the yeast Cyberlindnera fabianii (Hansenula fabianii).</title>
        <authorList>
            <person name="Freel K.C."/>
            <person name="Sarilar V."/>
            <person name="Neuveglise C."/>
            <person name="Devillers H."/>
            <person name="Friedrich A."/>
            <person name="Schacherer J."/>
        </authorList>
    </citation>
    <scope>NUCLEOTIDE SEQUENCE</scope>
    <source>
        <strain evidence="3">YJS4271</strain>
    </source>
</reference>
<dbReference type="SUPFAM" id="SSF53474">
    <property type="entry name" value="alpha/beta-Hydrolases"/>
    <property type="match status" value="1"/>
</dbReference>
<feature type="compositionally biased region" description="Basic and acidic residues" evidence="1">
    <location>
        <begin position="189"/>
        <end position="200"/>
    </location>
</feature>
<dbReference type="InterPro" id="IPR058933">
    <property type="entry name" value="YMC020W-like_ab_hydrolase"/>
</dbReference>